<proteinExistence type="predicted"/>
<dbReference type="EMBL" id="JASCZI010120923">
    <property type="protein sequence ID" value="MED6157696.1"/>
    <property type="molecule type" value="Genomic_DNA"/>
</dbReference>
<name>A0ABU6U8Z2_9FABA</name>
<feature type="region of interest" description="Disordered" evidence="1">
    <location>
        <begin position="29"/>
        <end position="57"/>
    </location>
</feature>
<protein>
    <submittedName>
        <fullName evidence="3">Uncharacterized protein</fullName>
    </submittedName>
</protein>
<evidence type="ECO:0000256" key="2">
    <source>
        <dbReference type="SAM" id="Phobius"/>
    </source>
</evidence>
<feature type="compositionally biased region" description="Basic and acidic residues" evidence="1">
    <location>
        <begin position="37"/>
        <end position="50"/>
    </location>
</feature>
<organism evidence="3 4">
    <name type="scientific">Stylosanthes scabra</name>
    <dbReference type="NCBI Taxonomy" id="79078"/>
    <lineage>
        <taxon>Eukaryota</taxon>
        <taxon>Viridiplantae</taxon>
        <taxon>Streptophyta</taxon>
        <taxon>Embryophyta</taxon>
        <taxon>Tracheophyta</taxon>
        <taxon>Spermatophyta</taxon>
        <taxon>Magnoliopsida</taxon>
        <taxon>eudicotyledons</taxon>
        <taxon>Gunneridae</taxon>
        <taxon>Pentapetalae</taxon>
        <taxon>rosids</taxon>
        <taxon>fabids</taxon>
        <taxon>Fabales</taxon>
        <taxon>Fabaceae</taxon>
        <taxon>Papilionoideae</taxon>
        <taxon>50 kb inversion clade</taxon>
        <taxon>dalbergioids sensu lato</taxon>
        <taxon>Dalbergieae</taxon>
        <taxon>Pterocarpus clade</taxon>
        <taxon>Stylosanthes</taxon>
    </lineage>
</organism>
<gene>
    <name evidence="3" type="ORF">PIB30_025640</name>
</gene>
<reference evidence="3 4" key="1">
    <citation type="journal article" date="2023" name="Plants (Basel)">
        <title>Bridging the Gap: Combining Genomics and Transcriptomics Approaches to Understand Stylosanthes scabra, an Orphan Legume from the Brazilian Caatinga.</title>
        <authorList>
            <person name="Ferreira-Neto J.R.C."/>
            <person name="da Silva M.D."/>
            <person name="Binneck E."/>
            <person name="de Melo N.F."/>
            <person name="da Silva R.H."/>
            <person name="de Melo A.L.T.M."/>
            <person name="Pandolfi V."/>
            <person name="Bustamante F.O."/>
            <person name="Brasileiro-Vidal A.C."/>
            <person name="Benko-Iseppon A.M."/>
        </authorList>
    </citation>
    <scope>NUCLEOTIDE SEQUENCE [LARGE SCALE GENOMIC DNA]</scope>
    <source>
        <tissue evidence="3">Leaves</tissue>
    </source>
</reference>
<dbReference type="Proteomes" id="UP001341840">
    <property type="component" value="Unassembled WGS sequence"/>
</dbReference>
<sequence length="150" mass="17644">MASSSLRMPSSWELIPLSKGWMCDGDDEKEIGGMESSVKKKESKEEDLGGKKKIRRKRKTPRKRFLLLLLYPWTLMLMRTTYASLRNWSIVLSLHLFVAVRPMYQVHQRRHLANSLTAITLRVMISLEFGRHRRRVQVLRVPRFFSTLEA</sequence>
<keyword evidence="4" id="KW-1185">Reference proteome</keyword>
<evidence type="ECO:0000256" key="1">
    <source>
        <dbReference type="SAM" id="MobiDB-lite"/>
    </source>
</evidence>
<evidence type="ECO:0000313" key="4">
    <source>
        <dbReference type="Proteomes" id="UP001341840"/>
    </source>
</evidence>
<accession>A0ABU6U8Z2</accession>
<feature type="transmembrane region" description="Helical" evidence="2">
    <location>
        <begin position="65"/>
        <end position="82"/>
    </location>
</feature>
<keyword evidence="2" id="KW-1133">Transmembrane helix</keyword>
<comment type="caution">
    <text evidence="3">The sequence shown here is derived from an EMBL/GenBank/DDBJ whole genome shotgun (WGS) entry which is preliminary data.</text>
</comment>
<keyword evidence="2" id="KW-0472">Membrane</keyword>
<evidence type="ECO:0000313" key="3">
    <source>
        <dbReference type="EMBL" id="MED6157696.1"/>
    </source>
</evidence>
<keyword evidence="2" id="KW-0812">Transmembrane</keyword>